<accession>A0A140IE93</accession>
<dbReference type="EMBL" id="CP014646">
    <property type="protein sequence ID" value="AMO36068.1"/>
    <property type="molecule type" value="Genomic_DNA"/>
</dbReference>
<dbReference type="Pfam" id="PF11911">
    <property type="entry name" value="DUF3429"/>
    <property type="match status" value="1"/>
</dbReference>
<evidence type="ECO:0000313" key="3">
    <source>
        <dbReference type="Proteomes" id="UP000036902"/>
    </source>
</evidence>
<dbReference type="PANTHER" id="PTHR15887">
    <property type="entry name" value="TRANSMEMBRANE PROTEIN 69"/>
    <property type="match status" value="1"/>
</dbReference>
<organism evidence="2 3">
    <name type="scientific">Thauera humireducens</name>
    <dbReference type="NCBI Taxonomy" id="1134435"/>
    <lineage>
        <taxon>Bacteria</taxon>
        <taxon>Pseudomonadati</taxon>
        <taxon>Pseudomonadota</taxon>
        <taxon>Betaproteobacteria</taxon>
        <taxon>Rhodocyclales</taxon>
        <taxon>Zoogloeaceae</taxon>
        <taxon>Thauera</taxon>
    </lineage>
</organism>
<reference evidence="3" key="1">
    <citation type="submission" date="2016-03" db="EMBL/GenBank/DDBJ databases">
        <authorList>
            <person name="Ma C."/>
            <person name="Zhou S."/>
            <person name="Yang G."/>
        </authorList>
    </citation>
    <scope>NUCLEOTIDE SEQUENCE [LARGE SCALE GENOMIC DNA]</scope>
    <source>
        <strain evidence="3">SgZ-1</strain>
    </source>
</reference>
<feature type="transmembrane region" description="Helical" evidence="1">
    <location>
        <begin position="87"/>
        <end position="114"/>
    </location>
</feature>
<keyword evidence="1" id="KW-0472">Membrane</keyword>
<dbReference type="STRING" id="1134435.AC731_003410"/>
<keyword evidence="1" id="KW-1133">Transmembrane helix</keyword>
<dbReference type="InterPro" id="IPR021836">
    <property type="entry name" value="DUF3429"/>
</dbReference>
<dbReference type="AlphaFoldDB" id="A0A140IE93"/>
<dbReference type="KEGG" id="thu:AC731_003410"/>
<dbReference type="PANTHER" id="PTHR15887:SF1">
    <property type="entry name" value="TRANSMEMBRANE PROTEIN 69"/>
    <property type="match status" value="1"/>
</dbReference>
<dbReference type="RefSeq" id="WP_048709247.1">
    <property type="nucleotide sequence ID" value="NZ_CP014646.1"/>
</dbReference>
<evidence type="ECO:0008006" key="4">
    <source>
        <dbReference type="Google" id="ProtNLM"/>
    </source>
</evidence>
<feature type="transmembrane region" description="Helical" evidence="1">
    <location>
        <begin position="12"/>
        <end position="33"/>
    </location>
</feature>
<evidence type="ECO:0000313" key="2">
    <source>
        <dbReference type="EMBL" id="AMO36068.1"/>
    </source>
</evidence>
<feature type="transmembrane region" description="Helical" evidence="1">
    <location>
        <begin position="45"/>
        <end position="67"/>
    </location>
</feature>
<keyword evidence="3" id="KW-1185">Reference proteome</keyword>
<keyword evidence="1" id="KW-0812">Transmembrane</keyword>
<evidence type="ECO:0000256" key="1">
    <source>
        <dbReference type="SAM" id="Phobius"/>
    </source>
</evidence>
<feature type="transmembrane region" description="Helical" evidence="1">
    <location>
        <begin position="126"/>
        <end position="149"/>
    </location>
</feature>
<protein>
    <recommendedName>
        <fullName evidence="4">DUF3429 domain-containing protein</fullName>
    </recommendedName>
</protein>
<sequence length="152" mass="16570">MNSPSPDPLRRAAAWLGYGGLIPFIVLAPASLLDHHHGWTWSDALYGYGAIILSFVGALHWGFAMSAPGLEEVRRVRCLVWSVVPALFAWPALLLAPAGAAALLVFGFVAHYLLDRRLARHMAFPAWYLPLRLRLTTVACLSLILGAFVPLG</sequence>
<gene>
    <name evidence="2" type="ORF">AC731_003410</name>
</gene>
<name>A0A140IE93_9RHOO</name>
<dbReference type="Proteomes" id="UP000036902">
    <property type="component" value="Chromosome"/>
</dbReference>
<proteinExistence type="predicted"/>